<dbReference type="OrthoDB" id="2402625at2759"/>
<feature type="region of interest" description="Disordered" evidence="1">
    <location>
        <begin position="191"/>
        <end position="252"/>
    </location>
</feature>
<reference evidence="2 3" key="1">
    <citation type="journal article" date="2019" name="Environ. Microbiol.">
        <title>At the nexus of three kingdoms: the genome of the mycorrhizal fungus Gigaspora margarita provides insights into plant, endobacterial and fungal interactions.</title>
        <authorList>
            <person name="Venice F."/>
            <person name="Ghignone S."/>
            <person name="Salvioli di Fossalunga A."/>
            <person name="Amselem J."/>
            <person name="Novero M."/>
            <person name="Xianan X."/>
            <person name="Sedzielewska Toro K."/>
            <person name="Morin E."/>
            <person name="Lipzen A."/>
            <person name="Grigoriev I.V."/>
            <person name="Henrissat B."/>
            <person name="Martin F.M."/>
            <person name="Bonfante P."/>
        </authorList>
    </citation>
    <scope>NUCLEOTIDE SEQUENCE [LARGE SCALE GENOMIC DNA]</scope>
    <source>
        <strain evidence="2 3">BEG34</strain>
    </source>
</reference>
<gene>
    <name evidence="2" type="ORF">F8M41_006771</name>
</gene>
<dbReference type="Proteomes" id="UP000439903">
    <property type="component" value="Unassembled WGS sequence"/>
</dbReference>
<evidence type="ECO:0000313" key="3">
    <source>
        <dbReference type="Proteomes" id="UP000439903"/>
    </source>
</evidence>
<feature type="compositionally biased region" description="Polar residues" evidence="1">
    <location>
        <begin position="238"/>
        <end position="252"/>
    </location>
</feature>
<evidence type="ECO:0000256" key="1">
    <source>
        <dbReference type="SAM" id="MobiDB-lite"/>
    </source>
</evidence>
<sequence length="252" mass="28884">MSSIFIAFCFVKTTSGNNKFTTRTTLYRANVEDDEFREFTYKGFTGNTDSLIIEFEKDLIVLMIRKYIYHENTEYFNDNIGRESFMLSKKLYNPVNSQKGIDSNVIVSYSNANGRYDTLKDSFKKCVISAIGRLKLNPISKFLHIILSEIEWSYASIESKSSSVSATEKIKFTKQLNTQLNFIEEQYTTMTSQDSNKRRKTGLFTSSTKNSNNNPLTVDFPDLVNQIRTNVPEPQPPQELSANKAQPQQTSK</sequence>
<evidence type="ECO:0000313" key="2">
    <source>
        <dbReference type="EMBL" id="KAF0421479.1"/>
    </source>
</evidence>
<protein>
    <submittedName>
        <fullName evidence="2">Uncharacterized protein</fullName>
    </submittedName>
</protein>
<keyword evidence="3" id="KW-1185">Reference proteome</keyword>
<organism evidence="2 3">
    <name type="scientific">Gigaspora margarita</name>
    <dbReference type="NCBI Taxonomy" id="4874"/>
    <lineage>
        <taxon>Eukaryota</taxon>
        <taxon>Fungi</taxon>
        <taxon>Fungi incertae sedis</taxon>
        <taxon>Mucoromycota</taxon>
        <taxon>Glomeromycotina</taxon>
        <taxon>Glomeromycetes</taxon>
        <taxon>Diversisporales</taxon>
        <taxon>Gigasporaceae</taxon>
        <taxon>Gigaspora</taxon>
    </lineage>
</organism>
<feature type="compositionally biased region" description="Polar residues" evidence="1">
    <location>
        <begin position="203"/>
        <end position="216"/>
    </location>
</feature>
<name>A0A8H4A5U3_GIGMA</name>
<accession>A0A8H4A5U3</accession>
<dbReference type="AlphaFoldDB" id="A0A8H4A5U3"/>
<proteinExistence type="predicted"/>
<dbReference type="EMBL" id="WTPW01001672">
    <property type="protein sequence ID" value="KAF0421479.1"/>
    <property type="molecule type" value="Genomic_DNA"/>
</dbReference>
<comment type="caution">
    <text evidence="2">The sequence shown here is derived from an EMBL/GenBank/DDBJ whole genome shotgun (WGS) entry which is preliminary data.</text>
</comment>